<accession>A0ABY9VBP7</accession>
<organism evidence="1 2">
    <name type="scientific">Mesobacillus jeotgali</name>
    <dbReference type="NCBI Taxonomy" id="129985"/>
    <lineage>
        <taxon>Bacteria</taxon>
        <taxon>Bacillati</taxon>
        <taxon>Bacillota</taxon>
        <taxon>Bacilli</taxon>
        <taxon>Bacillales</taxon>
        <taxon>Bacillaceae</taxon>
        <taxon>Mesobacillus</taxon>
    </lineage>
</organism>
<proteinExistence type="predicted"/>
<sequence length="71" mass="7979">MSEHPKKPNPIPNSLVDLFVTDILQKNGISKKDIKDKITDDKKQAIKELVEDLSKQVESFVNSNSNKGSQK</sequence>
<gene>
    <name evidence="1" type="ORF">RH061_13310</name>
</gene>
<keyword evidence="1" id="KW-0167">Capsid protein</keyword>
<name>A0ABY9VBP7_9BACI</name>
<dbReference type="EMBL" id="CP134494">
    <property type="protein sequence ID" value="WNF21180.1"/>
    <property type="molecule type" value="Genomic_DNA"/>
</dbReference>
<keyword evidence="1" id="KW-0946">Virion</keyword>
<reference evidence="1 2" key="1">
    <citation type="submission" date="2023-09" db="EMBL/GenBank/DDBJ databases">
        <title>Microbial mechanism of fulvic acid promoting antimony reduction mineralization in rice fields.</title>
        <authorList>
            <person name="Chen G."/>
            <person name="Lan J."/>
        </authorList>
    </citation>
    <scope>NUCLEOTIDE SEQUENCE [LARGE SCALE GENOMIC DNA]</scope>
    <source>
        <strain evidence="1 2">PS1</strain>
    </source>
</reference>
<dbReference type="Proteomes" id="UP001303324">
    <property type="component" value="Chromosome"/>
</dbReference>
<protein>
    <submittedName>
        <fullName evidence="1">Spore coat protein</fullName>
    </submittedName>
</protein>
<keyword evidence="2" id="KW-1185">Reference proteome</keyword>
<dbReference type="RefSeq" id="WP_311070818.1">
    <property type="nucleotide sequence ID" value="NZ_CP134494.1"/>
</dbReference>
<evidence type="ECO:0000313" key="1">
    <source>
        <dbReference type="EMBL" id="WNF21180.1"/>
    </source>
</evidence>
<evidence type="ECO:0000313" key="2">
    <source>
        <dbReference type="Proteomes" id="UP001303324"/>
    </source>
</evidence>